<dbReference type="RefSeq" id="XP_022811124.1">
    <property type="nucleotide sequence ID" value="XM_022957598.1"/>
</dbReference>
<gene>
    <name evidence="2" type="ORF">PY17X_1000043</name>
</gene>
<feature type="transmembrane region" description="Helical" evidence="1">
    <location>
        <begin position="266"/>
        <end position="291"/>
    </location>
</feature>
<dbReference type="Proteomes" id="UP000072874">
    <property type="component" value="Chromosome 10"/>
</dbReference>
<keyword evidence="1" id="KW-0472">Membrane</keyword>
<keyword evidence="1" id="KW-0812">Transmembrane</keyword>
<dbReference type="GeneID" id="34859462"/>
<accession>A0A4V0KLZ9</accession>
<dbReference type="KEGG" id="pyo:PY17X_1000043"/>
<proteinExistence type="predicted"/>
<name>A0A4V0KLZ9_PLAYE</name>
<sequence length="306" mass="35289">MDYDLCKKFDTLRNYLPDDLSNSTTSDINNLGNAKNYCSNGEPGKTECKTDFDKIKAGCLWLFEQLFVENKKNISTVEYIIIWLGYKLNQKTYDEAKDLNDFYNKYIENNRHYINCKQGDVGCSNLLNSNTGYTNYKEIIDKRKKMLNINIKNMSKFYDAFKLLCNMYTELGGSNTENKTYLENASKFVKKYKELNDDSGNTKDEAYCQALSTLSIDYINFKSSCADSDDCNNIPSLTSTETEEIVMKSSGNICDDTPSLSIVKKLILALLIFSVISIFWGIFFKCSLFVLRKRAQKEYLREKLKK</sequence>
<dbReference type="VEuPathDB" id="PlasmoDB:PYYM_0044800"/>
<evidence type="ECO:0000313" key="3">
    <source>
        <dbReference type="Proteomes" id="UP000072874"/>
    </source>
</evidence>
<keyword evidence="1" id="KW-1133">Transmembrane helix</keyword>
<reference evidence="2 3" key="1">
    <citation type="journal article" date="2014" name="BMC Biol.">
        <title>A comprehensive evaluation of rodent malaria parasite genomes and gene expression.</title>
        <authorList>
            <person name="Otto T.D."/>
            <person name="Bohme U."/>
            <person name="Jackson A.P."/>
            <person name="Hunt M."/>
            <person name="Franke-Fayard B."/>
            <person name="Hoeijmakers W.A."/>
            <person name="Religa A.A."/>
            <person name="Robertson L."/>
            <person name="Sanders M."/>
            <person name="Ogun S.A."/>
            <person name="Cunningham D."/>
            <person name="Erhart A."/>
            <person name="Billker O."/>
            <person name="Khan S.M."/>
            <person name="Stunnenberg H.G."/>
            <person name="Langhorne J."/>
            <person name="Holder A.A."/>
            <person name="Waters A.P."/>
            <person name="Newbold C.I."/>
            <person name="Pain A."/>
            <person name="Berriman M."/>
            <person name="Janse C.J."/>
        </authorList>
    </citation>
    <scope>NUCLEOTIDE SEQUENCE [LARGE SCALE GENOMIC DNA]</scope>
    <source>
        <strain evidence="2 3">17X</strain>
    </source>
</reference>
<dbReference type="Pfam" id="PF06022">
    <property type="entry name" value="Cir_Bir_Yir"/>
    <property type="match status" value="1"/>
</dbReference>
<dbReference type="VEuPathDB" id="PlasmoDB:PY17X_1000043"/>
<dbReference type="VEuPathDB" id="PlasmoDB:Py17XNL_000801568"/>
<evidence type="ECO:0000256" key="1">
    <source>
        <dbReference type="SAM" id="Phobius"/>
    </source>
</evidence>
<evidence type="ECO:0000313" key="2">
    <source>
        <dbReference type="EMBL" id="VTZ78720.1"/>
    </source>
</evidence>
<dbReference type="AlphaFoldDB" id="A0A4V0KLZ9"/>
<dbReference type="NCBIfam" id="TIGR01590">
    <property type="entry name" value="yir-bir-cir_Pla"/>
    <property type="match status" value="1"/>
</dbReference>
<dbReference type="VEuPathDB" id="PlasmoDB:PY03355"/>
<protein>
    <submittedName>
        <fullName evidence="2">YIR protein</fullName>
    </submittedName>
</protein>
<organism evidence="2 3">
    <name type="scientific">Plasmodium yoelii</name>
    <dbReference type="NCBI Taxonomy" id="5861"/>
    <lineage>
        <taxon>Eukaryota</taxon>
        <taxon>Sar</taxon>
        <taxon>Alveolata</taxon>
        <taxon>Apicomplexa</taxon>
        <taxon>Aconoidasida</taxon>
        <taxon>Haemosporida</taxon>
        <taxon>Plasmodiidae</taxon>
        <taxon>Plasmodium</taxon>
        <taxon>Plasmodium (Vinckeia)</taxon>
    </lineage>
</organism>
<dbReference type="EMBL" id="LM993664">
    <property type="protein sequence ID" value="VTZ78720.1"/>
    <property type="molecule type" value="Genomic_DNA"/>
</dbReference>
<dbReference type="InterPro" id="IPR006477">
    <property type="entry name" value="Yir_bir_cir"/>
</dbReference>